<feature type="transmembrane region" description="Helical" evidence="5">
    <location>
        <begin position="53"/>
        <end position="75"/>
    </location>
</feature>
<keyword evidence="3 5" id="KW-1133">Transmembrane helix</keyword>
<dbReference type="SUPFAM" id="SSF90123">
    <property type="entry name" value="ABC transporter transmembrane region"/>
    <property type="match status" value="1"/>
</dbReference>
<organism evidence="7 8">
    <name type="scientific">Piscirickettsia litoralis</name>
    <dbReference type="NCBI Taxonomy" id="1891921"/>
    <lineage>
        <taxon>Bacteria</taxon>
        <taxon>Pseudomonadati</taxon>
        <taxon>Pseudomonadota</taxon>
        <taxon>Gammaproteobacteria</taxon>
        <taxon>Thiotrichales</taxon>
        <taxon>Piscirickettsiaceae</taxon>
        <taxon>Piscirickettsia</taxon>
    </lineage>
</organism>
<name>A0ABX3A0D5_9GAMM</name>
<keyword evidence="8" id="KW-1185">Reference proteome</keyword>
<sequence length="195" mass="21751">MSTQMQQKSMKTIQRLKPFTQPFLSHWRSMSLGLLLGLMTVVAAVGLLSLSGWLISASAGAGLAMATALAFNYYLPGGGVRAFSLIRILGRYGERVVTHEATFRILTTLRVWFYRKIEPLAPAGLLKQQSGDLLSRIVSDIDTLDEAYLRIIGPFMIAMVLSFLLLFFLCFFSVQIAWSDFFTDGGEWFLCTFIG</sequence>
<feature type="domain" description="ABC transmembrane type-1" evidence="6">
    <location>
        <begin position="32"/>
        <end position="178"/>
    </location>
</feature>
<evidence type="ECO:0000256" key="3">
    <source>
        <dbReference type="ARBA" id="ARBA00022989"/>
    </source>
</evidence>
<dbReference type="InterPro" id="IPR036640">
    <property type="entry name" value="ABC1_TM_sf"/>
</dbReference>
<dbReference type="EMBL" id="MDTU01000001">
    <property type="protein sequence ID" value="ODN42302.1"/>
    <property type="molecule type" value="Genomic_DNA"/>
</dbReference>
<dbReference type="Proteomes" id="UP000094329">
    <property type="component" value="Unassembled WGS sequence"/>
</dbReference>
<dbReference type="InterPro" id="IPR011527">
    <property type="entry name" value="ABC1_TM_dom"/>
</dbReference>
<keyword evidence="2 5" id="KW-0812">Transmembrane</keyword>
<evidence type="ECO:0000259" key="6">
    <source>
        <dbReference type="PROSITE" id="PS50929"/>
    </source>
</evidence>
<proteinExistence type="predicted"/>
<evidence type="ECO:0000256" key="5">
    <source>
        <dbReference type="SAM" id="Phobius"/>
    </source>
</evidence>
<protein>
    <recommendedName>
        <fullName evidence="6">ABC transmembrane type-1 domain-containing protein</fullName>
    </recommendedName>
</protein>
<evidence type="ECO:0000256" key="4">
    <source>
        <dbReference type="ARBA" id="ARBA00023136"/>
    </source>
</evidence>
<comment type="subcellular location">
    <subcellularLocation>
        <location evidence="1">Cell membrane</location>
        <topology evidence="1">Multi-pass membrane protein</topology>
    </subcellularLocation>
</comment>
<evidence type="ECO:0000256" key="2">
    <source>
        <dbReference type="ARBA" id="ARBA00022692"/>
    </source>
</evidence>
<gene>
    <name evidence="7" type="ORF">BGC07_04345</name>
</gene>
<evidence type="ECO:0000313" key="8">
    <source>
        <dbReference type="Proteomes" id="UP000094329"/>
    </source>
</evidence>
<dbReference type="PROSITE" id="PS50929">
    <property type="entry name" value="ABC_TM1F"/>
    <property type="match status" value="1"/>
</dbReference>
<keyword evidence="4 5" id="KW-0472">Membrane</keyword>
<dbReference type="Gene3D" id="1.20.1560.10">
    <property type="entry name" value="ABC transporter type 1, transmembrane domain"/>
    <property type="match status" value="1"/>
</dbReference>
<feature type="transmembrane region" description="Helical" evidence="5">
    <location>
        <begin position="155"/>
        <end position="178"/>
    </location>
</feature>
<evidence type="ECO:0000313" key="7">
    <source>
        <dbReference type="EMBL" id="ODN42302.1"/>
    </source>
</evidence>
<evidence type="ECO:0000256" key="1">
    <source>
        <dbReference type="ARBA" id="ARBA00004651"/>
    </source>
</evidence>
<accession>A0ABX3A0D5</accession>
<dbReference type="RefSeq" id="WP_069312099.1">
    <property type="nucleotide sequence ID" value="NZ_MDTU01000001.1"/>
</dbReference>
<comment type="caution">
    <text evidence="7">The sequence shown here is derived from an EMBL/GenBank/DDBJ whole genome shotgun (WGS) entry which is preliminary data.</text>
</comment>
<reference evidence="7 8" key="1">
    <citation type="submission" date="2016-08" db="EMBL/GenBank/DDBJ databases">
        <title>Draft genome sequence of Candidatus Piscirickettsia litoralis, from seawater.</title>
        <authorList>
            <person name="Wan X."/>
            <person name="Lee A.J."/>
            <person name="Hou S."/>
            <person name="Donachie S.P."/>
        </authorList>
    </citation>
    <scope>NUCLEOTIDE SEQUENCE [LARGE SCALE GENOMIC DNA]</scope>
    <source>
        <strain evidence="7 8">Y2</strain>
    </source>
</reference>